<evidence type="ECO:0000313" key="3">
    <source>
        <dbReference type="Proteomes" id="UP000011602"/>
    </source>
</evidence>
<dbReference type="eggNOG" id="arCOG13480">
    <property type="taxonomic scope" value="Archaea"/>
</dbReference>
<accession>L9XIX1</accession>
<dbReference type="AlphaFoldDB" id="L9XIX1"/>
<proteinExistence type="predicted"/>
<feature type="transmembrane region" description="Helical" evidence="1">
    <location>
        <begin position="100"/>
        <end position="120"/>
    </location>
</feature>
<keyword evidence="1" id="KW-0472">Membrane</keyword>
<keyword evidence="1" id="KW-0812">Transmembrane</keyword>
<evidence type="ECO:0000313" key="2">
    <source>
        <dbReference type="EMBL" id="ELY60608.1"/>
    </source>
</evidence>
<feature type="transmembrane region" description="Helical" evidence="1">
    <location>
        <begin position="28"/>
        <end position="45"/>
    </location>
</feature>
<feature type="transmembrane region" description="Helical" evidence="1">
    <location>
        <begin position="57"/>
        <end position="79"/>
    </location>
</feature>
<dbReference type="STRING" id="1227499.C493_04006"/>
<name>L9XIX1_9EURY</name>
<dbReference type="EMBL" id="AOHZ01000018">
    <property type="protein sequence ID" value="ELY60608.1"/>
    <property type="molecule type" value="Genomic_DNA"/>
</dbReference>
<keyword evidence="1" id="KW-1133">Transmembrane helix</keyword>
<protein>
    <submittedName>
        <fullName evidence="2">Uncharacterized protein</fullName>
    </submittedName>
</protein>
<dbReference type="PATRIC" id="fig|1227499.3.peg.821"/>
<keyword evidence="3" id="KW-1185">Reference proteome</keyword>
<sequence length="178" mass="18587">MPDCTMADTNHTAPASLERETVQSITKLVLAALSLLFVLYLVSVLPGVGRFVPGTSVTFAAVIGAVVTLAVVGLLLSLAPALAELVRSAFEGPDDVVDDVASIVHLFVVLAAVLVAHRGLEPAFVGLLEGVTWVYDVVFLALALPPLAILAARLYVSLDPISELLADRVTGSSADERD</sequence>
<evidence type="ECO:0000256" key="1">
    <source>
        <dbReference type="SAM" id="Phobius"/>
    </source>
</evidence>
<comment type="caution">
    <text evidence="2">The sequence shown here is derived from an EMBL/GenBank/DDBJ whole genome shotgun (WGS) entry which is preliminary data.</text>
</comment>
<feature type="transmembrane region" description="Helical" evidence="1">
    <location>
        <begin position="132"/>
        <end position="156"/>
    </location>
</feature>
<dbReference type="Proteomes" id="UP000011602">
    <property type="component" value="Unassembled WGS sequence"/>
</dbReference>
<organism evidence="2 3">
    <name type="scientific">Natronolimnohabitans innermongolicus JCM 12255</name>
    <dbReference type="NCBI Taxonomy" id="1227499"/>
    <lineage>
        <taxon>Archaea</taxon>
        <taxon>Methanobacteriati</taxon>
        <taxon>Methanobacteriota</taxon>
        <taxon>Stenosarchaea group</taxon>
        <taxon>Halobacteria</taxon>
        <taxon>Halobacteriales</taxon>
        <taxon>Natrialbaceae</taxon>
        <taxon>Natronolimnohabitans</taxon>
    </lineage>
</organism>
<gene>
    <name evidence="2" type="ORF">C493_04006</name>
</gene>
<reference evidence="2 3" key="1">
    <citation type="journal article" date="2014" name="PLoS Genet.">
        <title>Phylogenetically driven sequencing of extremely halophilic archaea reveals strategies for static and dynamic osmo-response.</title>
        <authorList>
            <person name="Becker E.A."/>
            <person name="Seitzer P.M."/>
            <person name="Tritt A."/>
            <person name="Larsen D."/>
            <person name="Krusor M."/>
            <person name="Yao A.I."/>
            <person name="Wu D."/>
            <person name="Madern D."/>
            <person name="Eisen J.A."/>
            <person name="Darling A.E."/>
            <person name="Facciotti M.T."/>
        </authorList>
    </citation>
    <scope>NUCLEOTIDE SEQUENCE [LARGE SCALE GENOMIC DNA]</scope>
    <source>
        <strain evidence="2 3">JCM 12255</strain>
    </source>
</reference>